<name>A0A318K214_9NOCA</name>
<evidence type="ECO:0000256" key="1">
    <source>
        <dbReference type="SAM" id="MobiDB-lite"/>
    </source>
</evidence>
<dbReference type="Proteomes" id="UP000247569">
    <property type="component" value="Unassembled WGS sequence"/>
</dbReference>
<organism evidence="2 3">
    <name type="scientific">Nocardia tenerifensis</name>
    <dbReference type="NCBI Taxonomy" id="228006"/>
    <lineage>
        <taxon>Bacteria</taxon>
        <taxon>Bacillati</taxon>
        <taxon>Actinomycetota</taxon>
        <taxon>Actinomycetes</taxon>
        <taxon>Mycobacteriales</taxon>
        <taxon>Nocardiaceae</taxon>
        <taxon>Nocardia</taxon>
    </lineage>
</organism>
<sequence length="243" mass="26406">MPHLIRRHGGLAQVVIVGGRQRERVVLSSEGSPGSAVLSPLRFAVGRNRVVAPPRGSYGHVVSLPSVVETVGANEDACVRGIARREWHNRTASLPDGSSSRLTSIVHAVGDAHQLDQRLDAFAPEFLSTNVTGFSGRRCLLRIFTVKTPRIYGVKSIDTLLAAYCGEPNRFSHARWNSPRRSPFTARREARRRAGVEQGSIAATRGVSTREFGVFAVRLSHPARPAPSAVARTDRVPRRVAGP</sequence>
<evidence type="ECO:0000313" key="3">
    <source>
        <dbReference type="Proteomes" id="UP000247569"/>
    </source>
</evidence>
<keyword evidence="3" id="KW-1185">Reference proteome</keyword>
<comment type="caution">
    <text evidence="2">The sequence shown here is derived from an EMBL/GenBank/DDBJ whole genome shotgun (WGS) entry which is preliminary data.</text>
</comment>
<proteinExistence type="predicted"/>
<dbReference type="AlphaFoldDB" id="A0A318K214"/>
<dbReference type="EMBL" id="QJKF01000007">
    <property type="protein sequence ID" value="PXX62318.1"/>
    <property type="molecule type" value="Genomic_DNA"/>
</dbReference>
<feature type="region of interest" description="Disordered" evidence="1">
    <location>
        <begin position="223"/>
        <end position="243"/>
    </location>
</feature>
<accession>A0A318K214</accession>
<gene>
    <name evidence="2" type="ORF">DFR70_107186</name>
</gene>
<protein>
    <submittedName>
        <fullName evidence="2">Uncharacterized protein</fullName>
    </submittedName>
</protein>
<evidence type="ECO:0000313" key="2">
    <source>
        <dbReference type="EMBL" id="PXX62318.1"/>
    </source>
</evidence>
<reference evidence="2 3" key="1">
    <citation type="submission" date="2018-05" db="EMBL/GenBank/DDBJ databases">
        <title>Genomic Encyclopedia of Type Strains, Phase IV (KMG-IV): sequencing the most valuable type-strain genomes for metagenomic binning, comparative biology and taxonomic classification.</title>
        <authorList>
            <person name="Goeker M."/>
        </authorList>
    </citation>
    <scope>NUCLEOTIDE SEQUENCE [LARGE SCALE GENOMIC DNA]</scope>
    <source>
        <strain evidence="2 3">DSM 44704</strain>
    </source>
</reference>